<dbReference type="OrthoDB" id="272357at2759"/>
<dbReference type="Pfam" id="PF25790">
    <property type="entry name" value="BCD1"/>
    <property type="match status" value="1"/>
</dbReference>
<dbReference type="GO" id="GO:0008270">
    <property type="term" value="F:zinc ion binding"/>
    <property type="evidence" value="ECO:0007669"/>
    <property type="project" value="UniProtKB-UniRule"/>
</dbReference>
<dbReference type="PANTHER" id="PTHR13483">
    <property type="entry name" value="BOX C_D SNORNA PROTEIN 1-RELATED"/>
    <property type="match status" value="1"/>
</dbReference>
<dbReference type="FunFam" id="3.30.60.190:FF:000001">
    <property type="entry name" value="box C/D snoRNA protein 1"/>
    <property type="match status" value="1"/>
</dbReference>
<evidence type="ECO:0000256" key="2">
    <source>
        <dbReference type="ARBA" id="ARBA00022517"/>
    </source>
</evidence>
<name>A0A9W8HVK4_9FUNG</name>
<evidence type="ECO:0000313" key="15">
    <source>
        <dbReference type="EMBL" id="KAJ2801963.1"/>
    </source>
</evidence>
<dbReference type="GO" id="GO:0070761">
    <property type="term" value="C:pre-snoRNP complex"/>
    <property type="evidence" value="ECO:0007669"/>
    <property type="project" value="TreeGrafter"/>
</dbReference>
<evidence type="ECO:0000256" key="3">
    <source>
        <dbReference type="ARBA" id="ARBA00022553"/>
    </source>
</evidence>
<evidence type="ECO:0000256" key="5">
    <source>
        <dbReference type="ARBA" id="ARBA00022771"/>
    </source>
</evidence>
<evidence type="ECO:0000256" key="9">
    <source>
        <dbReference type="ARBA" id="ARBA00049654"/>
    </source>
</evidence>
<dbReference type="InterPro" id="IPR051639">
    <property type="entry name" value="BCD1"/>
</dbReference>
<dbReference type="Proteomes" id="UP001140094">
    <property type="component" value="Unassembled WGS sequence"/>
</dbReference>
<evidence type="ECO:0000256" key="11">
    <source>
        <dbReference type="ARBA" id="ARBA00068630"/>
    </source>
</evidence>
<dbReference type="SUPFAM" id="SSF144232">
    <property type="entry name" value="HIT/MYND zinc finger-like"/>
    <property type="match status" value="1"/>
</dbReference>
<protein>
    <recommendedName>
        <fullName evidence="11">Box C/D snoRNA protein 1</fullName>
    </recommendedName>
    <alternativeName>
        <fullName evidence="12">Zinc finger HIT domain-containing protein 6</fullName>
    </alternativeName>
</protein>
<keyword evidence="3" id="KW-0597">Phosphoprotein</keyword>
<keyword evidence="2" id="KW-0690">Ribosome biogenesis</keyword>
<comment type="function">
    <text evidence="8">Required for box C/D snoRNAs accumulation involved in snoRNA processing, snoRNA transport to the nucleolus and ribosome biogenesis.</text>
</comment>
<dbReference type="GO" id="GO:0048254">
    <property type="term" value="P:snoRNA localization"/>
    <property type="evidence" value="ECO:0007669"/>
    <property type="project" value="TreeGrafter"/>
</dbReference>
<keyword evidence="7" id="KW-0832">Ubl conjugation</keyword>
<keyword evidence="1" id="KW-1017">Isopeptide bond</keyword>
<evidence type="ECO:0000256" key="8">
    <source>
        <dbReference type="ARBA" id="ARBA00049598"/>
    </source>
</evidence>
<keyword evidence="16" id="KW-1185">Reference proteome</keyword>
<accession>A0A9W8HVK4</accession>
<dbReference type="AlphaFoldDB" id="A0A9W8HVK4"/>
<dbReference type="Pfam" id="PF04438">
    <property type="entry name" value="zf-HIT"/>
    <property type="match status" value="1"/>
</dbReference>
<dbReference type="Gene3D" id="3.30.60.190">
    <property type="match status" value="1"/>
</dbReference>
<gene>
    <name evidence="15" type="primary">BCD1</name>
    <name evidence="15" type="ORF">H4R20_003464</name>
</gene>
<dbReference type="PANTHER" id="PTHR13483:SF3">
    <property type="entry name" value="BOX C_D SNORNA PROTEIN 1"/>
    <property type="match status" value="1"/>
</dbReference>
<dbReference type="GO" id="GO:0005634">
    <property type="term" value="C:nucleus"/>
    <property type="evidence" value="ECO:0007669"/>
    <property type="project" value="TreeGrafter"/>
</dbReference>
<dbReference type="GO" id="GO:0000463">
    <property type="term" value="P:maturation of LSU-rRNA from tricistronic rRNA transcript (SSU-rRNA, 5.8S rRNA, LSU-rRNA)"/>
    <property type="evidence" value="ECO:0007669"/>
    <property type="project" value="TreeGrafter"/>
</dbReference>
<evidence type="ECO:0000256" key="6">
    <source>
        <dbReference type="ARBA" id="ARBA00022833"/>
    </source>
</evidence>
<reference evidence="15" key="1">
    <citation type="submission" date="2022-07" db="EMBL/GenBank/DDBJ databases">
        <title>Phylogenomic reconstructions and comparative analyses of Kickxellomycotina fungi.</title>
        <authorList>
            <person name="Reynolds N.K."/>
            <person name="Stajich J.E."/>
            <person name="Barry K."/>
            <person name="Grigoriev I.V."/>
            <person name="Crous P."/>
            <person name="Smith M.E."/>
        </authorList>
    </citation>
    <scope>NUCLEOTIDE SEQUENCE</scope>
    <source>
        <strain evidence="15">NRRL 1565</strain>
    </source>
</reference>
<evidence type="ECO:0000256" key="4">
    <source>
        <dbReference type="ARBA" id="ARBA00022723"/>
    </source>
</evidence>
<keyword evidence="4" id="KW-0479">Metal-binding</keyword>
<dbReference type="PROSITE" id="PS51083">
    <property type="entry name" value="ZF_HIT"/>
    <property type="match status" value="1"/>
</dbReference>
<comment type="subunit">
    <text evidence="10">Interacts with FBL, SNU13, NOP58, NUFIP1, RUVBL1, RUVBL2 and TAF9. Interacts (via HIT-type zinc finger) with the RUVBL1/RUVBL2 complex in the presence of ADP.</text>
</comment>
<dbReference type="CDD" id="cd23023">
    <property type="entry name" value="zf-HIT_BCD1"/>
    <property type="match status" value="1"/>
</dbReference>
<keyword evidence="5 13" id="KW-0863">Zinc-finger</keyword>
<evidence type="ECO:0000259" key="14">
    <source>
        <dbReference type="PROSITE" id="PS51083"/>
    </source>
</evidence>
<evidence type="ECO:0000256" key="12">
    <source>
        <dbReference type="ARBA" id="ARBA00077531"/>
    </source>
</evidence>
<dbReference type="EMBL" id="JANBUO010000730">
    <property type="protein sequence ID" value="KAJ2801963.1"/>
    <property type="molecule type" value="Genomic_DNA"/>
</dbReference>
<organism evidence="15 16">
    <name type="scientific">Coemansia guatemalensis</name>
    <dbReference type="NCBI Taxonomy" id="2761395"/>
    <lineage>
        <taxon>Eukaryota</taxon>
        <taxon>Fungi</taxon>
        <taxon>Fungi incertae sedis</taxon>
        <taxon>Zoopagomycota</taxon>
        <taxon>Kickxellomycotina</taxon>
        <taxon>Kickxellomycetes</taxon>
        <taxon>Kickxellales</taxon>
        <taxon>Kickxellaceae</taxon>
        <taxon>Coemansia</taxon>
    </lineage>
</organism>
<evidence type="ECO:0000256" key="1">
    <source>
        <dbReference type="ARBA" id="ARBA00022499"/>
    </source>
</evidence>
<feature type="domain" description="HIT-type" evidence="14">
    <location>
        <begin position="15"/>
        <end position="49"/>
    </location>
</feature>
<evidence type="ECO:0000313" key="16">
    <source>
        <dbReference type="Proteomes" id="UP001140094"/>
    </source>
</evidence>
<evidence type="ECO:0000256" key="13">
    <source>
        <dbReference type="PROSITE-ProRule" id="PRU00453"/>
    </source>
</evidence>
<dbReference type="InterPro" id="IPR057721">
    <property type="entry name" value="BCD1_alpha/beta"/>
</dbReference>
<dbReference type="GO" id="GO:0000492">
    <property type="term" value="P:box C/D snoRNP assembly"/>
    <property type="evidence" value="ECO:0007669"/>
    <property type="project" value="TreeGrafter"/>
</dbReference>
<proteinExistence type="inferred from homology"/>
<dbReference type="InterPro" id="IPR007529">
    <property type="entry name" value="Znf_HIT"/>
</dbReference>
<evidence type="ECO:0000256" key="10">
    <source>
        <dbReference type="ARBA" id="ARBA00061949"/>
    </source>
</evidence>
<comment type="similarity">
    <text evidence="9">Belongs to the BCD1 family.</text>
</comment>
<sequence length="352" mass="39540">MAETDLTPSSAASVCEQCDKVSAKYKCPGCMVRTCSLTCSKAHKAKTGCSGQRDRIGFVKRGDYDANTMMSDYGLLQDFTRDHSLLLREAEKQGIDIKECKGKACQARSGNSNKANGPSGTSLNRAQRNVIARAKEERQVVIRYMSPGIKRHEQNKTIWMSSKSRLMWTIEVAVPEIEDVQSKWIESGFHDVCRLCDLWTRLLDCQSNSGESCAKEDGNTDSQRKRAKVDALRIMIPSDDGNEYPFRSSIRPELLRALSREFGITPPAELVWLIRVQDMPANKPTFCRIDPLQPLFTQLRYQTILEFPTIYVYRQAPSTWGKHAITIQDAATVDNVEQQVTSAPDTDNTLAT</sequence>
<comment type="caution">
    <text evidence="15">The sequence shown here is derived from an EMBL/GenBank/DDBJ whole genome shotgun (WGS) entry which is preliminary data.</text>
</comment>
<evidence type="ECO:0000256" key="7">
    <source>
        <dbReference type="ARBA" id="ARBA00022843"/>
    </source>
</evidence>
<keyword evidence="6" id="KW-0862">Zinc</keyword>